<organism evidence="1 2">
    <name type="scientific">Paspalum notatum var. saurae</name>
    <dbReference type="NCBI Taxonomy" id="547442"/>
    <lineage>
        <taxon>Eukaryota</taxon>
        <taxon>Viridiplantae</taxon>
        <taxon>Streptophyta</taxon>
        <taxon>Embryophyta</taxon>
        <taxon>Tracheophyta</taxon>
        <taxon>Spermatophyta</taxon>
        <taxon>Magnoliopsida</taxon>
        <taxon>Liliopsida</taxon>
        <taxon>Poales</taxon>
        <taxon>Poaceae</taxon>
        <taxon>PACMAD clade</taxon>
        <taxon>Panicoideae</taxon>
        <taxon>Andropogonodae</taxon>
        <taxon>Paspaleae</taxon>
        <taxon>Paspalinae</taxon>
        <taxon>Paspalum</taxon>
    </lineage>
</organism>
<reference evidence="1 2" key="1">
    <citation type="submission" date="2024-02" db="EMBL/GenBank/DDBJ databases">
        <title>High-quality chromosome-scale genome assembly of Pensacola bahiagrass (Paspalum notatum Flugge var. saurae).</title>
        <authorList>
            <person name="Vega J.M."/>
            <person name="Podio M."/>
            <person name="Orjuela J."/>
            <person name="Siena L.A."/>
            <person name="Pessino S.C."/>
            <person name="Combes M.C."/>
            <person name="Mariac C."/>
            <person name="Albertini E."/>
            <person name="Pupilli F."/>
            <person name="Ortiz J.P.A."/>
            <person name="Leblanc O."/>
        </authorList>
    </citation>
    <scope>NUCLEOTIDE SEQUENCE [LARGE SCALE GENOMIC DNA]</scope>
    <source>
        <strain evidence="1">R1</strain>
        <tissue evidence="1">Leaf</tissue>
    </source>
</reference>
<name>A0AAQ3UV86_PASNO</name>
<sequence length="140" mass="15311">MPPPCPMLPTPEADLRACRPLHHDDPRRTRPSALAAAPICAFIFSLLSVSSSSSKLVIKAAAQPSTQFKLKTKASNMLALDCFAVKDLVWLSSRVHYVVMGNAPEIGDALLQSTQLLGYMQDTLITFSTRITAYVAHENR</sequence>
<dbReference type="AlphaFoldDB" id="A0AAQ3UV86"/>
<evidence type="ECO:0000313" key="2">
    <source>
        <dbReference type="Proteomes" id="UP001341281"/>
    </source>
</evidence>
<accession>A0AAQ3UV86</accession>
<dbReference type="EMBL" id="CP144754">
    <property type="protein sequence ID" value="WVZ96935.1"/>
    <property type="molecule type" value="Genomic_DNA"/>
</dbReference>
<proteinExistence type="predicted"/>
<keyword evidence="2" id="KW-1185">Reference proteome</keyword>
<evidence type="ECO:0000313" key="1">
    <source>
        <dbReference type="EMBL" id="WVZ96935.1"/>
    </source>
</evidence>
<gene>
    <name evidence="1" type="ORF">U9M48_042514</name>
</gene>
<dbReference type="Proteomes" id="UP001341281">
    <property type="component" value="Chromosome 10"/>
</dbReference>
<protein>
    <submittedName>
        <fullName evidence="1">Uncharacterized protein</fullName>
    </submittedName>
</protein>